<dbReference type="Pfam" id="PF11573">
    <property type="entry name" value="Med23"/>
    <property type="match status" value="1"/>
</dbReference>
<dbReference type="Proteomes" id="UP000708208">
    <property type="component" value="Unassembled WGS sequence"/>
</dbReference>
<accession>A0A8J2NTL7</accession>
<reference evidence="1" key="1">
    <citation type="submission" date="2021-06" db="EMBL/GenBank/DDBJ databases">
        <authorList>
            <person name="Hodson N. C."/>
            <person name="Mongue J. A."/>
            <person name="Jaron S. K."/>
        </authorList>
    </citation>
    <scope>NUCLEOTIDE SEQUENCE</scope>
</reference>
<organism evidence="1 2">
    <name type="scientific">Allacma fusca</name>
    <dbReference type="NCBI Taxonomy" id="39272"/>
    <lineage>
        <taxon>Eukaryota</taxon>
        <taxon>Metazoa</taxon>
        <taxon>Ecdysozoa</taxon>
        <taxon>Arthropoda</taxon>
        <taxon>Hexapoda</taxon>
        <taxon>Collembola</taxon>
        <taxon>Symphypleona</taxon>
        <taxon>Sminthuridae</taxon>
        <taxon>Allacma</taxon>
    </lineage>
</organism>
<evidence type="ECO:0000313" key="2">
    <source>
        <dbReference type="Proteomes" id="UP000708208"/>
    </source>
</evidence>
<dbReference type="InterPro" id="IPR021629">
    <property type="entry name" value="Mediator_Med23"/>
</dbReference>
<evidence type="ECO:0000313" key="1">
    <source>
        <dbReference type="EMBL" id="CAG7693757.1"/>
    </source>
</evidence>
<gene>
    <name evidence="1" type="ORF">AFUS01_LOCUS3786</name>
</gene>
<comment type="caution">
    <text evidence="1">The sequence shown here is derived from an EMBL/GenBank/DDBJ whole genome shotgun (WGS) entry which is preliminary data.</text>
</comment>
<dbReference type="EMBL" id="CAJVCH010022949">
    <property type="protein sequence ID" value="CAG7693757.1"/>
    <property type="molecule type" value="Genomic_DNA"/>
</dbReference>
<protein>
    <submittedName>
        <fullName evidence="1">Uncharacterized protein</fullName>
    </submittedName>
</protein>
<feature type="non-terminal residue" evidence="1">
    <location>
        <position position="1"/>
    </location>
</feature>
<name>A0A8J2NTL7_9HEXA</name>
<sequence>MFCYRLHHIQPHYRVQLLSYLHNLAANAHTNLIQLHLCVEMTALRLITGFDSNDVHTQLSR</sequence>
<dbReference type="OrthoDB" id="9982951at2759"/>
<proteinExistence type="predicted"/>
<dbReference type="AlphaFoldDB" id="A0A8J2NTL7"/>
<keyword evidence="2" id="KW-1185">Reference proteome</keyword>